<feature type="domain" description="LytR/CpsA/Psr regulator C-terminal" evidence="5">
    <location>
        <begin position="348"/>
        <end position="430"/>
    </location>
</feature>
<protein>
    <submittedName>
        <fullName evidence="6">LCP family protein required for cell wall assembly</fullName>
    </submittedName>
</protein>
<dbReference type="InterPro" id="IPR004474">
    <property type="entry name" value="LytR_CpsA_psr"/>
</dbReference>
<comment type="caution">
    <text evidence="6">The sequence shown here is derived from an EMBL/GenBank/DDBJ whole genome shotgun (WGS) entry which is preliminary data.</text>
</comment>
<evidence type="ECO:0000256" key="3">
    <source>
        <dbReference type="SAM" id="Phobius"/>
    </source>
</evidence>
<dbReference type="Pfam" id="PF03816">
    <property type="entry name" value="LytR_cpsA_psr"/>
    <property type="match status" value="1"/>
</dbReference>
<dbReference type="PANTHER" id="PTHR33392">
    <property type="entry name" value="POLYISOPRENYL-TEICHOIC ACID--PEPTIDOGLYCAN TEICHOIC ACID TRANSFERASE TAGU"/>
    <property type="match status" value="1"/>
</dbReference>
<gene>
    <name evidence="6" type="ORF">H4W79_001533</name>
</gene>
<feature type="domain" description="Cell envelope-related transcriptional attenuator" evidence="4">
    <location>
        <begin position="86"/>
        <end position="242"/>
    </location>
</feature>
<evidence type="ECO:0000313" key="7">
    <source>
        <dbReference type="Proteomes" id="UP000598217"/>
    </source>
</evidence>
<keyword evidence="7" id="KW-1185">Reference proteome</keyword>
<sequence length="468" mass="49656">MSTAVDAVRMTLGKWVACGMTGVVIAASLVAYTGYQDILGIETAEVDPDSWGDRPAQVEGLHNILLLGTDKRTEENASYSEANGIRPDVLILASIDADGGGVTMVNLPRDTMVDIPPCEAGEDSEGWSGGVDQLNHAMAYGGMDCQGKTVEAITDIHLDHIVMVDFAGFQNIVNTLGGIEMCVPKPIDDPKADLKLDAGEQTLNGEQALGLARSRASTENGSDLERIENQQRMMGAILREVTSGDVMSKPSTVYGFLEAVSDSLVTDSNFSTEKMGELAIAMREVDLSRMNMVTVPVVEYPPNDNKVQFNEPDAGEFFAAVSAGELTGDEEAEGESEEAEESVEPSEVSLRLLNNTTTNGLGAQVGPLLEAEGFVVTEIANPGVRTPDATTVYHGPDRAEHAELLASALDNAQVVEEPSLGEDLELVMGRTDWEGLADDEPLDAEDGEALLDEVGATSAAEEDEVSCG</sequence>
<keyword evidence="3" id="KW-0472">Membrane</keyword>
<dbReference type="EMBL" id="JADBDY010000001">
    <property type="protein sequence ID" value="MBE1457319.1"/>
    <property type="molecule type" value="Genomic_DNA"/>
</dbReference>
<evidence type="ECO:0000259" key="5">
    <source>
        <dbReference type="Pfam" id="PF13399"/>
    </source>
</evidence>
<keyword evidence="3" id="KW-0812">Transmembrane</keyword>
<dbReference type="PANTHER" id="PTHR33392:SF6">
    <property type="entry name" value="POLYISOPRENYL-TEICHOIC ACID--PEPTIDOGLYCAN TEICHOIC ACID TRANSFERASE TAGU"/>
    <property type="match status" value="1"/>
</dbReference>
<name>A0ABR9HE83_9ACTN</name>
<comment type="similarity">
    <text evidence="1">Belongs to the LytR/CpsA/Psr (LCP) family.</text>
</comment>
<evidence type="ECO:0000259" key="4">
    <source>
        <dbReference type="Pfam" id="PF03816"/>
    </source>
</evidence>
<feature type="compositionally biased region" description="Acidic residues" evidence="2">
    <location>
        <begin position="327"/>
        <end position="344"/>
    </location>
</feature>
<feature type="transmembrane region" description="Helical" evidence="3">
    <location>
        <begin position="12"/>
        <end position="35"/>
    </location>
</feature>
<dbReference type="Proteomes" id="UP000598217">
    <property type="component" value="Unassembled WGS sequence"/>
</dbReference>
<accession>A0ABR9HE83</accession>
<proteinExistence type="inferred from homology"/>
<dbReference type="RefSeq" id="WP_229826309.1">
    <property type="nucleotide sequence ID" value="NZ_BMXJ01000006.1"/>
</dbReference>
<dbReference type="Gene3D" id="3.30.70.2390">
    <property type="match status" value="1"/>
</dbReference>
<evidence type="ECO:0000313" key="6">
    <source>
        <dbReference type="EMBL" id="MBE1457319.1"/>
    </source>
</evidence>
<dbReference type="Pfam" id="PF13399">
    <property type="entry name" value="LytR_C"/>
    <property type="match status" value="1"/>
</dbReference>
<dbReference type="NCBIfam" id="TIGR00350">
    <property type="entry name" value="lytR_cpsA_psr"/>
    <property type="match status" value="1"/>
</dbReference>
<evidence type="ECO:0000256" key="2">
    <source>
        <dbReference type="SAM" id="MobiDB-lite"/>
    </source>
</evidence>
<organism evidence="6 7">
    <name type="scientific">Nocardiopsis terrae</name>
    <dbReference type="NCBI Taxonomy" id="372655"/>
    <lineage>
        <taxon>Bacteria</taxon>
        <taxon>Bacillati</taxon>
        <taxon>Actinomycetota</taxon>
        <taxon>Actinomycetes</taxon>
        <taxon>Streptosporangiales</taxon>
        <taxon>Nocardiopsidaceae</taxon>
        <taxon>Nocardiopsis</taxon>
    </lineage>
</organism>
<dbReference type="InterPro" id="IPR027381">
    <property type="entry name" value="LytR/CpsA/Psr_C"/>
</dbReference>
<dbReference type="Gene3D" id="3.40.630.190">
    <property type="entry name" value="LCP protein"/>
    <property type="match status" value="1"/>
</dbReference>
<dbReference type="InterPro" id="IPR050922">
    <property type="entry name" value="LytR/CpsA/Psr_CW_biosynth"/>
</dbReference>
<keyword evidence="3" id="KW-1133">Transmembrane helix</keyword>
<reference evidence="6 7" key="1">
    <citation type="submission" date="2020-10" db="EMBL/GenBank/DDBJ databases">
        <title>Sequencing the genomes of 1000 actinobacteria strains.</title>
        <authorList>
            <person name="Klenk H.-P."/>
        </authorList>
    </citation>
    <scope>NUCLEOTIDE SEQUENCE [LARGE SCALE GENOMIC DNA]</scope>
    <source>
        <strain evidence="6 7">DSM 45157</strain>
    </source>
</reference>
<evidence type="ECO:0000256" key="1">
    <source>
        <dbReference type="ARBA" id="ARBA00006068"/>
    </source>
</evidence>
<feature type="region of interest" description="Disordered" evidence="2">
    <location>
        <begin position="327"/>
        <end position="347"/>
    </location>
</feature>